<dbReference type="ExpressionAtlas" id="A0A2K3E3C4">
    <property type="expression patterns" value="baseline and differential"/>
</dbReference>
<evidence type="ECO:0000256" key="6">
    <source>
        <dbReference type="SAM" id="MobiDB-lite"/>
    </source>
</evidence>
<feature type="region of interest" description="Disordered" evidence="6">
    <location>
        <begin position="139"/>
        <end position="176"/>
    </location>
</feature>
<dbReference type="PROSITE" id="PS00107">
    <property type="entry name" value="PROTEIN_KINASE_ATP"/>
    <property type="match status" value="1"/>
</dbReference>
<dbReference type="InterPro" id="IPR011009">
    <property type="entry name" value="Kinase-like_dom_sf"/>
</dbReference>
<dbReference type="InterPro" id="IPR051681">
    <property type="entry name" value="Ser/Thr_Kinases-Pseudokinases"/>
</dbReference>
<dbReference type="FunFam" id="1.10.510.10:FF:001963">
    <property type="entry name" value="Serine/threonine protein kinase 21"/>
    <property type="match status" value="1"/>
</dbReference>
<name>A0A2K3E3C4_CHLRE</name>
<dbReference type="Gene3D" id="1.10.510.10">
    <property type="entry name" value="Transferase(Phosphotransferase) domain 1"/>
    <property type="match status" value="1"/>
</dbReference>
<dbReference type="PANTHER" id="PTHR44329">
    <property type="entry name" value="SERINE/THREONINE-PROTEIN KINASE TNNI3K-RELATED"/>
    <property type="match status" value="1"/>
</dbReference>
<feature type="binding site" evidence="5">
    <location>
        <position position="238"/>
    </location>
    <ligand>
        <name>ATP</name>
        <dbReference type="ChEBI" id="CHEBI:30616"/>
    </ligand>
</feature>
<dbReference type="PROSITE" id="PS50011">
    <property type="entry name" value="PROTEIN_KINASE_DOM"/>
    <property type="match status" value="1"/>
</dbReference>
<keyword evidence="9" id="KW-1185">Reference proteome</keyword>
<dbReference type="InterPro" id="IPR000719">
    <property type="entry name" value="Prot_kinase_dom"/>
</dbReference>
<dbReference type="GO" id="GO:0004674">
    <property type="term" value="F:protein serine/threonine kinase activity"/>
    <property type="evidence" value="ECO:0000318"/>
    <property type="project" value="GO_Central"/>
</dbReference>
<dbReference type="EMBL" id="CM008963">
    <property type="protein sequence ID" value="PNW87288.1"/>
    <property type="molecule type" value="Genomic_DNA"/>
</dbReference>
<dbReference type="GO" id="GO:0005524">
    <property type="term" value="F:ATP binding"/>
    <property type="evidence" value="ECO:0007669"/>
    <property type="project" value="UniProtKB-UniRule"/>
</dbReference>
<dbReference type="InterPro" id="IPR017441">
    <property type="entry name" value="Protein_kinase_ATP_BS"/>
</dbReference>
<dbReference type="InterPro" id="IPR008271">
    <property type="entry name" value="Ser/Thr_kinase_AS"/>
</dbReference>
<dbReference type="CDD" id="cd14014">
    <property type="entry name" value="STKc_PknB_like"/>
    <property type="match status" value="1"/>
</dbReference>
<evidence type="ECO:0000256" key="3">
    <source>
        <dbReference type="ARBA" id="ARBA00022777"/>
    </source>
</evidence>
<evidence type="ECO:0000313" key="9">
    <source>
        <dbReference type="Proteomes" id="UP000006906"/>
    </source>
</evidence>
<dbReference type="InParanoid" id="A0A2K3E3C4"/>
<dbReference type="GO" id="GO:0007165">
    <property type="term" value="P:signal transduction"/>
    <property type="evidence" value="ECO:0000318"/>
    <property type="project" value="GO_Central"/>
</dbReference>
<feature type="compositionally biased region" description="Polar residues" evidence="6">
    <location>
        <begin position="34"/>
        <end position="48"/>
    </location>
</feature>
<dbReference type="STRING" id="3055.A0A2K3E3C4"/>
<feature type="region of interest" description="Disordered" evidence="6">
    <location>
        <begin position="1"/>
        <end position="67"/>
    </location>
</feature>
<dbReference type="Gramene" id="PNW87288">
    <property type="protein sequence ID" value="PNW87288"/>
    <property type="gene ID" value="CHLRE_02g116700v5"/>
</dbReference>
<dbReference type="PROSITE" id="PS00108">
    <property type="entry name" value="PROTEIN_KINASE_ST"/>
    <property type="match status" value="1"/>
</dbReference>
<proteinExistence type="predicted"/>
<evidence type="ECO:0000256" key="2">
    <source>
        <dbReference type="ARBA" id="ARBA00022741"/>
    </source>
</evidence>
<dbReference type="KEGG" id="cre:CHLRE_02g116700v5"/>
<dbReference type="PANTHER" id="PTHR44329:SF214">
    <property type="entry name" value="PROTEIN KINASE DOMAIN-CONTAINING PROTEIN"/>
    <property type="match status" value="1"/>
</dbReference>
<sequence length="615" mass="65183">MFLRSCFRGTPNHGLPQTDGSSDALGTQRKHSRTTTPTVDGDSNSLSSEEAKEPYADITGASSQLDTDNMMTLTTTVAPAQVESDAAASAPATTNPTSSAPAITADDESPALPARSPVTTPAPPSTAVEVAAEPTALPPMEARTSNTPSDQGAAAPPPLNSGPSTPVSSRIGGTATGSAAMRHQLMASRYKDLQVEHVAECCASTILEGLSLSQQQLGRGSFGIVMSGTYHSLPCAVKIMIANSLDKSALSELVLAPQISHSNVVQTFTSRTARLTHEFFDLLEGGDCTRPSPPPRDPTKPRLLQPSPLMSMDGFGDPGCGIVSVNNPYTVLHSLLYEFKATTNQFMVIVVQELCNKTTLHNAIRRGIFKPSAQWTVRLARRALLRTAAEVARGLLHLHDTGVVHGDIKPQNVLLASSRDDRRGFKAKVADFGLAHVLPLATNSLHTETTGSPAYMAPEAFRGNVSRASDVWSLGVCIHEMLTGQRPFADLPDGPDVLDAIREGRVQLTWPQGMEMADAIVALGKRCLNLDPAQRPPLAEVIEELVNYERAIRVELLAPIAVERVAAEMAAEAGALAGLSQQQRQEMARARLADLLGTGDSLAADEAAQQQAPGA</sequence>
<feature type="compositionally biased region" description="Low complexity" evidence="6">
    <location>
        <begin position="84"/>
        <end position="104"/>
    </location>
</feature>
<accession>A0A2K3E3C4</accession>
<evidence type="ECO:0000256" key="1">
    <source>
        <dbReference type="ARBA" id="ARBA00022679"/>
    </source>
</evidence>
<dbReference type="PaxDb" id="3055-EDP07562"/>
<dbReference type="Proteomes" id="UP000006906">
    <property type="component" value="Chromosome 2"/>
</dbReference>
<feature type="compositionally biased region" description="Low complexity" evidence="6">
    <location>
        <begin position="113"/>
        <end position="127"/>
    </location>
</feature>
<feature type="region of interest" description="Disordered" evidence="6">
    <location>
        <begin position="84"/>
        <end position="127"/>
    </location>
</feature>
<evidence type="ECO:0000259" key="7">
    <source>
        <dbReference type="PROSITE" id="PS50011"/>
    </source>
</evidence>
<keyword evidence="3" id="KW-0418">Kinase</keyword>
<feature type="domain" description="Protein kinase" evidence="7">
    <location>
        <begin position="211"/>
        <end position="552"/>
    </location>
</feature>
<dbReference type="SUPFAM" id="SSF56112">
    <property type="entry name" value="Protein kinase-like (PK-like)"/>
    <property type="match status" value="1"/>
</dbReference>
<dbReference type="RefSeq" id="XP_042927612.1">
    <property type="nucleotide sequence ID" value="XM_043059978.1"/>
</dbReference>
<keyword evidence="1" id="KW-0808">Transferase</keyword>
<keyword evidence="2 5" id="KW-0547">Nucleotide-binding</keyword>
<gene>
    <name evidence="8" type="ORF">CHLRE_02g116700v5</name>
</gene>
<evidence type="ECO:0000256" key="4">
    <source>
        <dbReference type="ARBA" id="ARBA00022840"/>
    </source>
</evidence>
<reference evidence="8 9" key="1">
    <citation type="journal article" date="2007" name="Science">
        <title>The Chlamydomonas genome reveals the evolution of key animal and plant functions.</title>
        <authorList>
            <person name="Merchant S.S."/>
            <person name="Prochnik S.E."/>
            <person name="Vallon O."/>
            <person name="Harris E.H."/>
            <person name="Karpowicz S.J."/>
            <person name="Witman G.B."/>
            <person name="Terry A."/>
            <person name="Salamov A."/>
            <person name="Fritz-Laylin L.K."/>
            <person name="Marechal-Drouard L."/>
            <person name="Marshall W.F."/>
            <person name="Qu L.H."/>
            <person name="Nelson D.R."/>
            <person name="Sanderfoot A.A."/>
            <person name="Spalding M.H."/>
            <person name="Kapitonov V.V."/>
            <person name="Ren Q."/>
            <person name="Ferris P."/>
            <person name="Lindquist E."/>
            <person name="Shapiro H."/>
            <person name="Lucas S.M."/>
            <person name="Grimwood J."/>
            <person name="Schmutz J."/>
            <person name="Cardol P."/>
            <person name="Cerutti H."/>
            <person name="Chanfreau G."/>
            <person name="Chen C.L."/>
            <person name="Cognat V."/>
            <person name="Croft M.T."/>
            <person name="Dent R."/>
            <person name="Dutcher S."/>
            <person name="Fernandez E."/>
            <person name="Fukuzawa H."/>
            <person name="Gonzalez-Ballester D."/>
            <person name="Gonzalez-Halphen D."/>
            <person name="Hallmann A."/>
            <person name="Hanikenne M."/>
            <person name="Hippler M."/>
            <person name="Inwood W."/>
            <person name="Jabbari K."/>
            <person name="Kalanon M."/>
            <person name="Kuras R."/>
            <person name="Lefebvre P.A."/>
            <person name="Lemaire S.D."/>
            <person name="Lobanov A.V."/>
            <person name="Lohr M."/>
            <person name="Manuell A."/>
            <person name="Meier I."/>
            <person name="Mets L."/>
            <person name="Mittag M."/>
            <person name="Mittelmeier T."/>
            <person name="Moroney J.V."/>
            <person name="Moseley J."/>
            <person name="Napoli C."/>
            <person name="Nedelcu A.M."/>
            <person name="Niyogi K."/>
            <person name="Novoselov S.V."/>
            <person name="Paulsen I.T."/>
            <person name="Pazour G."/>
            <person name="Purton S."/>
            <person name="Ral J.P."/>
            <person name="Riano-Pachon D.M."/>
            <person name="Riekhof W."/>
            <person name="Rymarquis L."/>
            <person name="Schroda M."/>
            <person name="Stern D."/>
            <person name="Umen J."/>
            <person name="Willows R."/>
            <person name="Wilson N."/>
            <person name="Zimmer S.L."/>
            <person name="Allmer J."/>
            <person name="Balk J."/>
            <person name="Bisova K."/>
            <person name="Chen C.J."/>
            <person name="Elias M."/>
            <person name="Gendler K."/>
            <person name="Hauser C."/>
            <person name="Lamb M.R."/>
            <person name="Ledford H."/>
            <person name="Long J.C."/>
            <person name="Minagawa J."/>
            <person name="Page M.D."/>
            <person name="Pan J."/>
            <person name="Pootakham W."/>
            <person name="Roje S."/>
            <person name="Rose A."/>
            <person name="Stahlberg E."/>
            <person name="Terauchi A.M."/>
            <person name="Yang P."/>
            <person name="Ball S."/>
            <person name="Bowler C."/>
            <person name="Dieckmann C.L."/>
            <person name="Gladyshev V.N."/>
            <person name="Green P."/>
            <person name="Jorgensen R."/>
            <person name="Mayfield S."/>
            <person name="Mueller-Roeber B."/>
            <person name="Rajamani S."/>
            <person name="Sayre R.T."/>
            <person name="Brokstein P."/>
            <person name="Dubchak I."/>
            <person name="Goodstein D."/>
            <person name="Hornick L."/>
            <person name="Huang Y.W."/>
            <person name="Jhaveri J."/>
            <person name="Luo Y."/>
            <person name="Martinez D."/>
            <person name="Ngau W.C."/>
            <person name="Otillar B."/>
            <person name="Poliakov A."/>
            <person name="Porter A."/>
            <person name="Szajkowski L."/>
            <person name="Werner G."/>
            <person name="Zhou K."/>
            <person name="Grigoriev I.V."/>
            <person name="Rokhsar D.S."/>
            <person name="Grossman A.R."/>
        </authorList>
    </citation>
    <scope>NUCLEOTIDE SEQUENCE [LARGE SCALE GENOMIC DNA]</scope>
    <source>
        <strain evidence="9">CC-503</strain>
    </source>
</reference>
<dbReference type="GeneID" id="5725417"/>
<evidence type="ECO:0000256" key="5">
    <source>
        <dbReference type="PROSITE-ProRule" id="PRU10141"/>
    </source>
</evidence>
<keyword evidence="4 5" id="KW-0067">ATP-binding</keyword>
<dbReference type="Gene3D" id="3.30.200.20">
    <property type="entry name" value="Phosphorylase Kinase, domain 1"/>
    <property type="match status" value="1"/>
</dbReference>
<evidence type="ECO:0000313" key="8">
    <source>
        <dbReference type="EMBL" id="PNW87288.1"/>
    </source>
</evidence>
<dbReference type="AlphaFoldDB" id="A0A2K3E3C4"/>
<dbReference type="SMART" id="SM00220">
    <property type="entry name" value="S_TKc"/>
    <property type="match status" value="1"/>
</dbReference>
<organism evidence="8 9">
    <name type="scientific">Chlamydomonas reinhardtii</name>
    <name type="common">Chlamydomonas smithii</name>
    <dbReference type="NCBI Taxonomy" id="3055"/>
    <lineage>
        <taxon>Eukaryota</taxon>
        <taxon>Viridiplantae</taxon>
        <taxon>Chlorophyta</taxon>
        <taxon>core chlorophytes</taxon>
        <taxon>Chlorophyceae</taxon>
        <taxon>CS clade</taxon>
        <taxon>Chlamydomonadales</taxon>
        <taxon>Chlamydomonadaceae</taxon>
        <taxon>Chlamydomonas</taxon>
    </lineage>
</organism>
<dbReference type="OrthoDB" id="537233at2759"/>
<protein>
    <recommendedName>
        <fullName evidence="7">Protein kinase domain-containing protein</fullName>
    </recommendedName>
</protein>
<dbReference type="Pfam" id="PF00069">
    <property type="entry name" value="Pkinase"/>
    <property type="match status" value="1"/>
</dbReference>